<evidence type="ECO:0000313" key="4">
    <source>
        <dbReference type="Proteomes" id="UP000179807"/>
    </source>
</evidence>
<protein>
    <submittedName>
        <fullName evidence="3">Uncharacterized protein</fullName>
    </submittedName>
</protein>
<reference evidence="3" key="1">
    <citation type="submission" date="2016-10" db="EMBL/GenBank/DDBJ databases">
        <authorList>
            <person name="Benchimol M."/>
            <person name="Almeida L.G."/>
            <person name="Vasconcelos A.T."/>
            <person name="Perreira-Neves A."/>
            <person name="Rosa I.A."/>
            <person name="Tasca T."/>
            <person name="Bogo M.R."/>
            <person name="de Souza W."/>
        </authorList>
    </citation>
    <scope>NUCLEOTIDE SEQUENCE [LARGE SCALE GENOMIC DNA]</scope>
    <source>
        <strain evidence="3">K</strain>
    </source>
</reference>
<dbReference type="GeneID" id="94828614"/>
<dbReference type="Gene3D" id="1.25.40.20">
    <property type="entry name" value="Ankyrin repeat-containing domain"/>
    <property type="match status" value="2"/>
</dbReference>
<organism evidence="3 4">
    <name type="scientific">Tritrichomonas foetus</name>
    <dbReference type="NCBI Taxonomy" id="1144522"/>
    <lineage>
        <taxon>Eukaryota</taxon>
        <taxon>Metamonada</taxon>
        <taxon>Parabasalia</taxon>
        <taxon>Tritrichomonadida</taxon>
        <taxon>Tritrichomonadidae</taxon>
        <taxon>Tritrichomonas</taxon>
    </lineage>
</organism>
<evidence type="ECO:0000256" key="1">
    <source>
        <dbReference type="ARBA" id="ARBA00022737"/>
    </source>
</evidence>
<dbReference type="RefSeq" id="XP_068353949.1">
    <property type="nucleotide sequence ID" value="XM_068493910.1"/>
</dbReference>
<dbReference type="InterPro" id="IPR002110">
    <property type="entry name" value="Ankyrin_rpt"/>
</dbReference>
<proteinExistence type="predicted"/>
<accession>A0A1J4JU80</accession>
<dbReference type="VEuPathDB" id="TrichDB:TRFO_07802"/>
<keyword evidence="2" id="KW-0040">ANK repeat</keyword>
<dbReference type="PANTHER" id="PTHR24198">
    <property type="entry name" value="ANKYRIN REPEAT AND PROTEIN KINASE DOMAIN-CONTAINING PROTEIN"/>
    <property type="match status" value="1"/>
</dbReference>
<dbReference type="Proteomes" id="UP000179807">
    <property type="component" value="Unassembled WGS sequence"/>
</dbReference>
<keyword evidence="1" id="KW-0677">Repeat</keyword>
<dbReference type="InterPro" id="IPR036770">
    <property type="entry name" value="Ankyrin_rpt-contain_sf"/>
</dbReference>
<dbReference type="PANTHER" id="PTHR24198:SF194">
    <property type="entry name" value="INVERSIN-A"/>
    <property type="match status" value="1"/>
</dbReference>
<sequence>MSDTELILSVLTAIKNDDVNALETKIKEGIPKDIKFPPELDSEPTILQNGAPFICVAAYFGSVNCLKYLISNGWDPNIPDDDGMSVSFYAAAAGKVDVIKLLIDLKIEVNGCGQATIRHHQLESFKQLLELNIIKINDTDFWGSTYLHIAAFECDIDAVKYLISQENVNINAVDKDGVFYYLFIVHHFI</sequence>
<comment type="caution">
    <text evidence="3">The sequence shown here is derived from an EMBL/GenBank/DDBJ whole genome shotgun (WGS) entry which is preliminary data.</text>
</comment>
<evidence type="ECO:0000313" key="3">
    <source>
        <dbReference type="EMBL" id="OHT00813.1"/>
    </source>
</evidence>
<dbReference type="Pfam" id="PF12796">
    <property type="entry name" value="Ank_2"/>
    <property type="match status" value="1"/>
</dbReference>
<dbReference type="EMBL" id="MLAK01000938">
    <property type="protein sequence ID" value="OHT00813.1"/>
    <property type="molecule type" value="Genomic_DNA"/>
</dbReference>
<dbReference type="SUPFAM" id="SSF48403">
    <property type="entry name" value="Ankyrin repeat"/>
    <property type="match status" value="1"/>
</dbReference>
<gene>
    <name evidence="3" type="ORF">TRFO_07802</name>
</gene>
<dbReference type="SMART" id="SM00248">
    <property type="entry name" value="ANK"/>
    <property type="match status" value="3"/>
</dbReference>
<name>A0A1J4JU80_9EUKA</name>
<dbReference type="AlphaFoldDB" id="A0A1J4JU80"/>
<evidence type="ECO:0000256" key="2">
    <source>
        <dbReference type="ARBA" id="ARBA00023043"/>
    </source>
</evidence>
<keyword evidence="4" id="KW-1185">Reference proteome</keyword>
<dbReference type="OrthoDB" id="1577640at2759"/>